<name>A0AA38C640_TAXCH</name>
<reference evidence="1 2" key="1">
    <citation type="journal article" date="2021" name="Nat. Plants">
        <title>The Taxus genome provides insights into paclitaxel biosynthesis.</title>
        <authorList>
            <person name="Xiong X."/>
            <person name="Gou J."/>
            <person name="Liao Q."/>
            <person name="Li Y."/>
            <person name="Zhou Q."/>
            <person name="Bi G."/>
            <person name="Li C."/>
            <person name="Du R."/>
            <person name="Wang X."/>
            <person name="Sun T."/>
            <person name="Guo L."/>
            <person name="Liang H."/>
            <person name="Lu P."/>
            <person name="Wu Y."/>
            <person name="Zhang Z."/>
            <person name="Ro D.K."/>
            <person name="Shang Y."/>
            <person name="Huang S."/>
            <person name="Yan J."/>
        </authorList>
    </citation>
    <scope>NUCLEOTIDE SEQUENCE [LARGE SCALE GENOMIC DNA]</scope>
    <source>
        <strain evidence="1">Ta-2019</strain>
    </source>
</reference>
<feature type="non-terminal residue" evidence="1">
    <location>
        <position position="1"/>
    </location>
</feature>
<accession>A0AA38C640</accession>
<dbReference type="Proteomes" id="UP000824469">
    <property type="component" value="Unassembled WGS sequence"/>
</dbReference>
<keyword evidence="2" id="KW-1185">Reference proteome</keyword>
<sequence length="81" mass="8668">REENVSVVSMTNVVSLGTGIGSIVDIMGKYGIYVDDVVYEIYLEVESTVDVGRCAEVNIDRTEVSVPVRVNGLKKGGASSE</sequence>
<feature type="non-terminal residue" evidence="1">
    <location>
        <position position="81"/>
    </location>
</feature>
<evidence type="ECO:0000313" key="2">
    <source>
        <dbReference type="Proteomes" id="UP000824469"/>
    </source>
</evidence>
<organism evidence="1 2">
    <name type="scientific">Taxus chinensis</name>
    <name type="common">Chinese yew</name>
    <name type="synonym">Taxus wallichiana var. chinensis</name>
    <dbReference type="NCBI Taxonomy" id="29808"/>
    <lineage>
        <taxon>Eukaryota</taxon>
        <taxon>Viridiplantae</taxon>
        <taxon>Streptophyta</taxon>
        <taxon>Embryophyta</taxon>
        <taxon>Tracheophyta</taxon>
        <taxon>Spermatophyta</taxon>
        <taxon>Pinopsida</taxon>
        <taxon>Pinidae</taxon>
        <taxon>Conifers II</taxon>
        <taxon>Cupressales</taxon>
        <taxon>Taxaceae</taxon>
        <taxon>Taxus</taxon>
    </lineage>
</organism>
<protein>
    <submittedName>
        <fullName evidence="1">Uncharacterized protein</fullName>
    </submittedName>
</protein>
<comment type="caution">
    <text evidence="1">The sequence shown here is derived from an EMBL/GenBank/DDBJ whole genome shotgun (WGS) entry which is preliminary data.</text>
</comment>
<evidence type="ECO:0000313" key="1">
    <source>
        <dbReference type="EMBL" id="KAH9290722.1"/>
    </source>
</evidence>
<dbReference type="EMBL" id="JAHRHJ020003813">
    <property type="protein sequence ID" value="KAH9290722.1"/>
    <property type="molecule type" value="Genomic_DNA"/>
</dbReference>
<dbReference type="AlphaFoldDB" id="A0AA38C640"/>
<proteinExistence type="predicted"/>
<gene>
    <name evidence="1" type="ORF">KI387_034839</name>
</gene>